<organism evidence="2 3">
    <name type="scientific">Nocardia halotolerans</name>
    <dbReference type="NCBI Taxonomy" id="1755878"/>
    <lineage>
        <taxon>Bacteria</taxon>
        <taxon>Bacillati</taxon>
        <taxon>Actinomycetota</taxon>
        <taxon>Actinomycetes</taxon>
        <taxon>Mycobacteriales</taxon>
        <taxon>Nocardiaceae</taxon>
        <taxon>Nocardia</taxon>
    </lineage>
</organism>
<keyword evidence="3" id="KW-1185">Reference proteome</keyword>
<keyword evidence="1" id="KW-0472">Membrane</keyword>
<name>A0ABV8VG47_9NOCA</name>
<gene>
    <name evidence="2" type="ORF">ACFO5K_13025</name>
</gene>
<dbReference type="RefSeq" id="WP_378561022.1">
    <property type="nucleotide sequence ID" value="NZ_JBHSDL010000014.1"/>
</dbReference>
<reference evidence="3" key="1">
    <citation type="journal article" date="2019" name="Int. J. Syst. Evol. Microbiol.">
        <title>The Global Catalogue of Microorganisms (GCM) 10K type strain sequencing project: providing services to taxonomists for standard genome sequencing and annotation.</title>
        <authorList>
            <consortium name="The Broad Institute Genomics Platform"/>
            <consortium name="The Broad Institute Genome Sequencing Center for Infectious Disease"/>
            <person name="Wu L."/>
            <person name="Ma J."/>
        </authorList>
    </citation>
    <scope>NUCLEOTIDE SEQUENCE [LARGE SCALE GENOMIC DNA]</scope>
    <source>
        <strain evidence="3">IBRC-M 10490</strain>
    </source>
</reference>
<proteinExistence type="predicted"/>
<evidence type="ECO:0000313" key="2">
    <source>
        <dbReference type="EMBL" id="MFC4375021.1"/>
    </source>
</evidence>
<accession>A0ABV8VG47</accession>
<feature type="transmembrane region" description="Helical" evidence="1">
    <location>
        <begin position="335"/>
        <end position="358"/>
    </location>
</feature>
<evidence type="ECO:0008006" key="4">
    <source>
        <dbReference type="Google" id="ProtNLM"/>
    </source>
</evidence>
<dbReference type="Proteomes" id="UP001595844">
    <property type="component" value="Unassembled WGS sequence"/>
</dbReference>
<protein>
    <recommendedName>
        <fullName evidence="4">Tetratricopeptide repeat protein</fullName>
    </recommendedName>
</protein>
<feature type="transmembrane region" description="Helical" evidence="1">
    <location>
        <begin position="370"/>
        <end position="395"/>
    </location>
</feature>
<dbReference type="EMBL" id="JBHSDL010000014">
    <property type="protein sequence ID" value="MFC4375021.1"/>
    <property type="molecule type" value="Genomic_DNA"/>
</dbReference>
<sequence>MDHALVESVLGSLVAANSRELERECEQVALQYLAQQVEPQFDIDSADFDRDPRLICADRYWHQRFRAAPTLHTAVLCAGWMAEHIAAAAHEPIREKWALGFAFITRDSVESANEIADATADVVAADDSGCNKAYFATLYHAGKLRADFCFDELGEFLASSPLAMAAGPHRESVLFTALRAFAAFGCRTTTHQHACDLFTQVWESPERTYAATDVVLNGLAASPDFEGRGELLRDRSADAVATYPGRDILHYRLATGRWLCGEYDAAMTDIDEALRLLPAKGWRVSHELLQGQYLARRDAIEAARVTDRQARADRERGQHTEREVGRLAAEVRGTVLRAVELVTVFAAVIAFAVGSLNVALNGNLSRADRIWIVATQGLGLLLFAFLILGGSWFIADRLTRRSR</sequence>
<keyword evidence="1" id="KW-0812">Transmembrane</keyword>
<evidence type="ECO:0000313" key="3">
    <source>
        <dbReference type="Proteomes" id="UP001595844"/>
    </source>
</evidence>
<evidence type="ECO:0000256" key="1">
    <source>
        <dbReference type="SAM" id="Phobius"/>
    </source>
</evidence>
<keyword evidence="1" id="KW-1133">Transmembrane helix</keyword>
<comment type="caution">
    <text evidence="2">The sequence shown here is derived from an EMBL/GenBank/DDBJ whole genome shotgun (WGS) entry which is preliminary data.</text>
</comment>